<evidence type="ECO:0000256" key="1">
    <source>
        <dbReference type="ARBA" id="ARBA00010211"/>
    </source>
</evidence>
<dbReference type="EMBL" id="UINC01076175">
    <property type="protein sequence ID" value="SVC15093.1"/>
    <property type="molecule type" value="Genomic_DNA"/>
</dbReference>
<feature type="non-terminal residue" evidence="4">
    <location>
        <position position="266"/>
    </location>
</feature>
<comment type="similarity">
    <text evidence="1">Belongs to the FAH family.</text>
</comment>
<feature type="domain" description="Fumarylacetoacetase-like C-terminal" evidence="3">
    <location>
        <begin position="83"/>
        <end position="266"/>
    </location>
</feature>
<proteinExistence type="inferred from homology"/>
<keyword evidence="2" id="KW-0479">Metal-binding</keyword>
<dbReference type="PANTHER" id="PTHR42796:SF4">
    <property type="entry name" value="FUMARYLACETOACETATE HYDROLASE DOMAIN-CONTAINING PROTEIN 2A"/>
    <property type="match status" value="1"/>
</dbReference>
<dbReference type="InterPro" id="IPR051121">
    <property type="entry name" value="FAH"/>
</dbReference>
<dbReference type="AlphaFoldDB" id="A0A382JV39"/>
<gene>
    <name evidence="4" type="ORF">METZ01_LOCUS267947</name>
</gene>
<name>A0A382JV39_9ZZZZ</name>
<accession>A0A382JV39</accession>
<feature type="non-terminal residue" evidence="4">
    <location>
        <position position="1"/>
    </location>
</feature>
<protein>
    <recommendedName>
        <fullName evidence="3">Fumarylacetoacetase-like C-terminal domain-containing protein</fullName>
    </recommendedName>
</protein>
<dbReference type="SUPFAM" id="SSF56529">
    <property type="entry name" value="FAH"/>
    <property type="match status" value="1"/>
</dbReference>
<dbReference type="InterPro" id="IPR011234">
    <property type="entry name" value="Fumarylacetoacetase-like_C"/>
</dbReference>
<dbReference type="PANTHER" id="PTHR42796">
    <property type="entry name" value="FUMARYLACETOACETATE HYDROLASE DOMAIN-CONTAINING PROTEIN 2A-RELATED"/>
    <property type="match status" value="1"/>
</dbReference>
<dbReference type="Pfam" id="PF01557">
    <property type="entry name" value="FAA_hydrolase"/>
    <property type="match status" value="1"/>
</dbReference>
<sequence>VRLVTFNKGGTDAIGALEPKTNTITDFSKAAPNLPTTMLGLIELGQSGLNQAANAIKTGGDHALLDLSEVTLKAPIPQPRRDIMAVGRNYHEHAQEFHDSGFDATSGTTAVPEDPIIFTKATTSVSGPFDPIPSYLDNTHSTDYEGELAVIIGKAGRGILKADAFQYVYGYSTSNDVTARTLQHKHKQWFIGKSLDGYCPMGPVLLTREEAGNPDTFHLKTEVNGKLRQDSSCSALIFNIPTLLETISAGITLLPGDIIVTGTPVG</sequence>
<evidence type="ECO:0000256" key="2">
    <source>
        <dbReference type="ARBA" id="ARBA00022723"/>
    </source>
</evidence>
<evidence type="ECO:0000313" key="4">
    <source>
        <dbReference type="EMBL" id="SVC15093.1"/>
    </source>
</evidence>
<dbReference type="InterPro" id="IPR036663">
    <property type="entry name" value="Fumarylacetoacetase_C_sf"/>
</dbReference>
<organism evidence="4">
    <name type="scientific">marine metagenome</name>
    <dbReference type="NCBI Taxonomy" id="408172"/>
    <lineage>
        <taxon>unclassified sequences</taxon>
        <taxon>metagenomes</taxon>
        <taxon>ecological metagenomes</taxon>
    </lineage>
</organism>
<dbReference type="Gene3D" id="3.90.850.10">
    <property type="entry name" value="Fumarylacetoacetase-like, C-terminal domain"/>
    <property type="match status" value="1"/>
</dbReference>
<dbReference type="GO" id="GO:0003824">
    <property type="term" value="F:catalytic activity"/>
    <property type="evidence" value="ECO:0007669"/>
    <property type="project" value="InterPro"/>
</dbReference>
<evidence type="ECO:0000259" key="3">
    <source>
        <dbReference type="Pfam" id="PF01557"/>
    </source>
</evidence>
<dbReference type="GO" id="GO:0046872">
    <property type="term" value="F:metal ion binding"/>
    <property type="evidence" value="ECO:0007669"/>
    <property type="project" value="UniProtKB-KW"/>
</dbReference>
<dbReference type="GO" id="GO:0044281">
    <property type="term" value="P:small molecule metabolic process"/>
    <property type="evidence" value="ECO:0007669"/>
    <property type="project" value="UniProtKB-ARBA"/>
</dbReference>
<reference evidence="4" key="1">
    <citation type="submission" date="2018-05" db="EMBL/GenBank/DDBJ databases">
        <authorList>
            <person name="Lanie J.A."/>
            <person name="Ng W.-L."/>
            <person name="Kazmierczak K.M."/>
            <person name="Andrzejewski T.M."/>
            <person name="Davidsen T.M."/>
            <person name="Wayne K.J."/>
            <person name="Tettelin H."/>
            <person name="Glass J.I."/>
            <person name="Rusch D."/>
            <person name="Podicherti R."/>
            <person name="Tsui H.-C.T."/>
            <person name="Winkler M.E."/>
        </authorList>
    </citation>
    <scope>NUCLEOTIDE SEQUENCE</scope>
</reference>